<dbReference type="InterPro" id="IPR014710">
    <property type="entry name" value="RmlC-like_jellyroll"/>
</dbReference>
<dbReference type="EMBL" id="BMJQ01000003">
    <property type="protein sequence ID" value="GGF11424.1"/>
    <property type="molecule type" value="Genomic_DNA"/>
</dbReference>
<accession>A0A8J3E441</accession>
<dbReference type="InterPro" id="IPR011051">
    <property type="entry name" value="RmlC_Cupin_sf"/>
</dbReference>
<evidence type="ECO:0000313" key="2">
    <source>
        <dbReference type="EMBL" id="GGF11424.1"/>
    </source>
</evidence>
<proteinExistence type="predicted"/>
<dbReference type="CDD" id="cd06980">
    <property type="entry name" value="cupin_bxe_c0505"/>
    <property type="match status" value="1"/>
</dbReference>
<dbReference type="Pfam" id="PF07883">
    <property type="entry name" value="Cupin_2"/>
    <property type="match status" value="1"/>
</dbReference>
<evidence type="ECO:0000259" key="1">
    <source>
        <dbReference type="Pfam" id="PF07883"/>
    </source>
</evidence>
<keyword evidence="3" id="KW-1185">Reference proteome</keyword>
<organism evidence="2 3">
    <name type="scientific">Aliidongia dinghuensis</name>
    <dbReference type="NCBI Taxonomy" id="1867774"/>
    <lineage>
        <taxon>Bacteria</taxon>
        <taxon>Pseudomonadati</taxon>
        <taxon>Pseudomonadota</taxon>
        <taxon>Alphaproteobacteria</taxon>
        <taxon>Rhodospirillales</taxon>
        <taxon>Dongiaceae</taxon>
        <taxon>Aliidongia</taxon>
    </lineage>
</organism>
<feature type="domain" description="Cupin type-2" evidence="1">
    <location>
        <begin position="58"/>
        <end position="118"/>
    </location>
</feature>
<protein>
    <recommendedName>
        <fullName evidence="1">Cupin type-2 domain-containing protein</fullName>
    </recommendedName>
</protein>
<dbReference type="Gene3D" id="2.60.120.10">
    <property type="entry name" value="Jelly Rolls"/>
    <property type="match status" value="1"/>
</dbReference>
<reference evidence="2" key="2">
    <citation type="submission" date="2020-09" db="EMBL/GenBank/DDBJ databases">
        <authorList>
            <person name="Sun Q."/>
            <person name="Zhou Y."/>
        </authorList>
    </citation>
    <scope>NUCLEOTIDE SEQUENCE</scope>
    <source>
        <strain evidence="2">CGMCC 1.15725</strain>
    </source>
</reference>
<dbReference type="SUPFAM" id="SSF51182">
    <property type="entry name" value="RmlC-like cupins"/>
    <property type="match status" value="1"/>
</dbReference>
<sequence>MASPATVQHPTVRHLTPDAFAADGLRRFFEYRDLGIGAATDGRFHAHVIRAREGYEARPEWHFRELDFQMVYVLKGWVRFEYEGTGEVLLEAGSCVYQPPGIRHRELAHSADVEMLEITSPAEFATKVVG</sequence>
<dbReference type="AlphaFoldDB" id="A0A8J3E441"/>
<gene>
    <name evidence="2" type="ORF">GCM10011611_16360</name>
</gene>
<dbReference type="Proteomes" id="UP000646365">
    <property type="component" value="Unassembled WGS sequence"/>
</dbReference>
<reference evidence="2" key="1">
    <citation type="journal article" date="2014" name="Int. J. Syst. Evol. Microbiol.">
        <title>Complete genome sequence of Corynebacterium casei LMG S-19264T (=DSM 44701T), isolated from a smear-ripened cheese.</title>
        <authorList>
            <consortium name="US DOE Joint Genome Institute (JGI-PGF)"/>
            <person name="Walter F."/>
            <person name="Albersmeier A."/>
            <person name="Kalinowski J."/>
            <person name="Ruckert C."/>
        </authorList>
    </citation>
    <scope>NUCLEOTIDE SEQUENCE</scope>
    <source>
        <strain evidence="2">CGMCC 1.15725</strain>
    </source>
</reference>
<name>A0A8J3E441_9PROT</name>
<evidence type="ECO:0000313" key="3">
    <source>
        <dbReference type="Proteomes" id="UP000646365"/>
    </source>
</evidence>
<dbReference type="InterPro" id="IPR013096">
    <property type="entry name" value="Cupin_2"/>
</dbReference>
<comment type="caution">
    <text evidence="2">The sequence shown here is derived from an EMBL/GenBank/DDBJ whole genome shotgun (WGS) entry which is preliminary data.</text>
</comment>